<evidence type="ECO:0000313" key="4">
    <source>
        <dbReference type="Proteomes" id="UP000019402"/>
    </source>
</evidence>
<protein>
    <recommendedName>
        <fullName evidence="2">DUF2007 domain-containing protein</fullName>
    </recommendedName>
</protein>
<dbReference type="InterPro" id="IPR018551">
    <property type="entry name" value="DUF2007"/>
</dbReference>
<keyword evidence="1" id="KW-0812">Transmembrane</keyword>
<organism evidence="3 4">
    <name type="scientific">Saccharicrinis fermentans DSM 9555 = JCM 21142</name>
    <dbReference type="NCBI Taxonomy" id="869213"/>
    <lineage>
        <taxon>Bacteria</taxon>
        <taxon>Pseudomonadati</taxon>
        <taxon>Bacteroidota</taxon>
        <taxon>Bacteroidia</taxon>
        <taxon>Marinilabiliales</taxon>
        <taxon>Marinilabiliaceae</taxon>
        <taxon>Saccharicrinis</taxon>
    </lineage>
</organism>
<evidence type="ECO:0000259" key="2">
    <source>
        <dbReference type="Pfam" id="PF09413"/>
    </source>
</evidence>
<evidence type="ECO:0000256" key="1">
    <source>
        <dbReference type="SAM" id="Phobius"/>
    </source>
</evidence>
<proteinExistence type="predicted"/>
<feature type="transmembrane region" description="Helical" evidence="1">
    <location>
        <begin position="111"/>
        <end position="129"/>
    </location>
</feature>
<keyword evidence="1" id="KW-1133">Transmembrane helix</keyword>
<keyword evidence="1" id="KW-0472">Membrane</keyword>
<dbReference type="eggNOG" id="ENOG5030UMD">
    <property type="taxonomic scope" value="Bacteria"/>
</dbReference>
<dbReference type="STRING" id="869213.GCA_000517085_02443"/>
<reference evidence="3 4" key="1">
    <citation type="journal article" date="2014" name="Genome Announc.">
        <title>Draft Genome Sequence of Cytophaga fermentans JCM 21142T, a Facultative Anaerobe Isolated from Marine Mud.</title>
        <authorList>
            <person name="Starns D."/>
            <person name="Oshima K."/>
            <person name="Suda W."/>
            <person name="Iino T."/>
            <person name="Yuki M."/>
            <person name="Inoue J."/>
            <person name="Kitamura K."/>
            <person name="Iida T."/>
            <person name="Darby A."/>
            <person name="Hattori M."/>
            <person name="Ohkuma M."/>
        </authorList>
    </citation>
    <scope>NUCLEOTIDE SEQUENCE [LARGE SCALE GENOMIC DNA]</scope>
    <source>
        <strain evidence="3 4">JCM 21142</strain>
    </source>
</reference>
<comment type="caution">
    <text evidence="3">The sequence shown here is derived from an EMBL/GenBank/DDBJ whole genome shotgun (WGS) entry which is preliminary data.</text>
</comment>
<feature type="domain" description="DUF2007" evidence="2">
    <location>
        <begin position="4"/>
        <end position="65"/>
    </location>
</feature>
<name>W7YQL0_9BACT</name>
<dbReference type="AlphaFoldDB" id="W7YQL0"/>
<keyword evidence="4" id="KW-1185">Reference proteome</keyword>
<evidence type="ECO:0000313" key="3">
    <source>
        <dbReference type="EMBL" id="GAF04709.1"/>
    </source>
</evidence>
<dbReference type="Proteomes" id="UP000019402">
    <property type="component" value="Unassembled WGS sequence"/>
</dbReference>
<dbReference type="EMBL" id="BAMD01000054">
    <property type="protein sequence ID" value="GAF04709.1"/>
    <property type="molecule type" value="Genomic_DNA"/>
</dbReference>
<gene>
    <name evidence="3" type="ORF">JCM21142_93426</name>
</gene>
<dbReference type="RefSeq" id="WP_044262788.1">
    <property type="nucleotide sequence ID" value="NZ_BAMD01000054.1"/>
</dbReference>
<dbReference type="SUPFAM" id="SSF54913">
    <property type="entry name" value="GlnB-like"/>
    <property type="match status" value="1"/>
</dbReference>
<dbReference type="InterPro" id="IPR011322">
    <property type="entry name" value="N-reg_PII-like_a/b"/>
</dbReference>
<accession>W7YQL0</accession>
<dbReference type="OrthoDB" id="8480302at2"/>
<dbReference type="Pfam" id="PF09413">
    <property type="entry name" value="DUF2007"/>
    <property type="match status" value="1"/>
</dbReference>
<sequence length="148" mass="17342">MKDWQILTSFVYPHEANMVKTYLDSEGIETIVKDEMTVQVNNFYSNAIGGVKLLVRTLDYEKGIETLEKGGYIGDAHKTKNRVETLFYEVKSDKKKCPYCRSENIGKRRNPDYLVLVVYLLLGAIFPIFRNSYKCFDCSKEWKFKRKK</sequence>